<reference evidence="1" key="1">
    <citation type="submission" date="2021-02" db="EMBL/GenBank/DDBJ databases">
        <authorList>
            <person name="Dougan E. K."/>
            <person name="Rhodes N."/>
            <person name="Thang M."/>
            <person name="Chan C."/>
        </authorList>
    </citation>
    <scope>NUCLEOTIDE SEQUENCE</scope>
</reference>
<sequence>FEIVSGTFTCEDEYIIDGKVIIPDEEDSSGPEACEVACKSKSGCLFFFEGEVAIQKQCRLYTACNTLVREPGLIGTLKAMPTPQKQYCRVADPEKCWAVSGRRSLLRASRAEDRLSCEWMDLISQCDHKLLMGGAGVEKCARCAYKDASTQSFIHKTVIPTSFAHGQKLGVSCWQERFRAAPVASGSRSGGETLTCVSGSWMDTSGQPGLSNFACGACLQVVSPPYMQLDSRNQQELYFASILEVQIKTMSKKERSMLRSGILFPFIMKSCVVVGDDPSPSPLLGECEGDCDRDDHCATGLKCFQRGHDEPIPGCKGNSATLATQADFCYDPAKVIHSAVVVYYHTPHPLLGECEGDCDRDDHCATGLKCFQRAWDEPIPGCKGNSATLAGYYDFCYDPAKAIHSAVVVGVDPSALLGECEGDCDHDDQCATGLKCFQRGGDEPISGCKGNSATMATGYDFCYDPAWAQGFAGYIDNMIGAIYSCVNVGDDPSPSPLLGECEGDCDRDDHCATGLKCFQRGGDEPIPGCEGAKFRWDYCYDPAKAFQLGSNLDLSFVGFVMKTVPTAPSTKKVVESTGSPGTCLEVDPTRGLKATKCSDPPNDRQLISAGDLPKLMGTLFSAATQGLVPPLKEFETSKEDAGLKDFLLEQNCEENALSAFGFRDE</sequence>
<comment type="caution">
    <text evidence="1">The sequence shown here is derived from an EMBL/GenBank/DDBJ whole genome shotgun (WGS) entry which is preliminary data.</text>
</comment>
<gene>
    <name evidence="1" type="ORF">PGLA1383_LOCUS18545</name>
</gene>
<evidence type="ECO:0000313" key="1">
    <source>
        <dbReference type="EMBL" id="CAE8600213.1"/>
    </source>
</evidence>
<proteinExistence type="predicted"/>
<dbReference type="Proteomes" id="UP000654075">
    <property type="component" value="Unassembled WGS sequence"/>
</dbReference>
<name>A0A813EHZ8_POLGL</name>
<protein>
    <submittedName>
        <fullName evidence="1">Uncharacterized protein</fullName>
    </submittedName>
</protein>
<dbReference type="AlphaFoldDB" id="A0A813EHZ8"/>
<keyword evidence="2" id="KW-1185">Reference proteome</keyword>
<dbReference type="EMBL" id="CAJNNV010011919">
    <property type="protein sequence ID" value="CAE8600213.1"/>
    <property type="molecule type" value="Genomic_DNA"/>
</dbReference>
<evidence type="ECO:0000313" key="2">
    <source>
        <dbReference type="Proteomes" id="UP000654075"/>
    </source>
</evidence>
<organism evidence="1 2">
    <name type="scientific">Polarella glacialis</name>
    <name type="common">Dinoflagellate</name>
    <dbReference type="NCBI Taxonomy" id="89957"/>
    <lineage>
        <taxon>Eukaryota</taxon>
        <taxon>Sar</taxon>
        <taxon>Alveolata</taxon>
        <taxon>Dinophyceae</taxon>
        <taxon>Suessiales</taxon>
        <taxon>Suessiaceae</taxon>
        <taxon>Polarella</taxon>
    </lineage>
</organism>
<feature type="non-terminal residue" evidence="1">
    <location>
        <position position="665"/>
    </location>
</feature>
<dbReference type="OrthoDB" id="46933at2759"/>
<feature type="non-terminal residue" evidence="1">
    <location>
        <position position="1"/>
    </location>
</feature>
<accession>A0A813EHZ8</accession>